<gene>
    <name evidence="7" type="ORF">E3J95_05335</name>
</gene>
<evidence type="ECO:0000256" key="1">
    <source>
        <dbReference type="ARBA" id="ARBA00005417"/>
    </source>
</evidence>
<evidence type="ECO:0000259" key="6">
    <source>
        <dbReference type="PROSITE" id="PS50893"/>
    </source>
</evidence>
<dbReference type="InterPro" id="IPR032823">
    <property type="entry name" value="BCA_ABC_TP_C"/>
</dbReference>
<dbReference type="AlphaFoldDB" id="A0A523QHP7"/>
<accession>A0A523QHP7</accession>
<dbReference type="GO" id="GO:0015658">
    <property type="term" value="F:branched-chain amino acid transmembrane transporter activity"/>
    <property type="evidence" value="ECO:0007669"/>
    <property type="project" value="TreeGrafter"/>
</dbReference>
<proteinExistence type="inferred from homology"/>
<keyword evidence="3" id="KW-0547">Nucleotide-binding</keyword>
<dbReference type="Gene3D" id="3.40.50.300">
    <property type="entry name" value="P-loop containing nucleotide triphosphate hydrolases"/>
    <property type="match status" value="1"/>
</dbReference>
<dbReference type="Pfam" id="PF00005">
    <property type="entry name" value="ABC_tran"/>
    <property type="match status" value="1"/>
</dbReference>
<evidence type="ECO:0000256" key="4">
    <source>
        <dbReference type="ARBA" id="ARBA00022840"/>
    </source>
</evidence>
<keyword evidence="4 7" id="KW-0067">ATP-binding</keyword>
<dbReference type="GO" id="GO:0015807">
    <property type="term" value="P:L-amino acid transport"/>
    <property type="evidence" value="ECO:0007669"/>
    <property type="project" value="TreeGrafter"/>
</dbReference>
<dbReference type="InterPro" id="IPR017871">
    <property type="entry name" value="ABC_transporter-like_CS"/>
</dbReference>
<evidence type="ECO:0000256" key="3">
    <source>
        <dbReference type="ARBA" id="ARBA00022741"/>
    </source>
</evidence>
<dbReference type="PROSITE" id="PS00211">
    <property type="entry name" value="ABC_TRANSPORTER_1"/>
    <property type="match status" value="1"/>
</dbReference>
<dbReference type="EMBL" id="SOKU01000263">
    <property type="protein sequence ID" value="TES85044.1"/>
    <property type="molecule type" value="Genomic_DNA"/>
</dbReference>
<evidence type="ECO:0000313" key="8">
    <source>
        <dbReference type="Proteomes" id="UP000320781"/>
    </source>
</evidence>
<dbReference type="InterPro" id="IPR003439">
    <property type="entry name" value="ABC_transporter-like_ATP-bd"/>
</dbReference>
<protein>
    <submittedName>
        <fullName evidence="7">ABC transporter ATP-binding protein</fullName>
    </submittedName>
</protein>
<dbReference type="GO" id="GO:0005524">
    <property type="term" value="F:ATP binding"/>
    <property type="evidence" value="ECO:0007669"/>
    <property type="project" value="UniProtKB-KW"/>
</dbReference>
<comment type="similarity">
    <text evidence="1">Belongs to the ABC transporter superfamily.</text>
</comment>
<comment type="caution">
    <text evidence="7">The sequence shown here is derived from an EMBL/GenBank/DDBJ whole genome shotgun (WGS) entry which is preliminary data.</text>
</comment>
<keyword evidence="5" id="KW-0029">Amino-acid transport</keyword>
<evidence type="ECO:0000313" key="7">
    <source>
        <dbReference type="EMBL" id="TES85044.1"/>
    </source>
</evidence>
<keyword evidence="2" id="KW-0813">Transport</keyword>
<dbReference type="PROSITE" id="PS50893">
    <property type="entry name" value="ABC_TRANSPORTER_2"/>
    <property type="match status" value="1"/>
</dbReference>
<dbReference type="SUPFAM" id="SSF52540">
    <property type="entry name" value="P-loop containing nucleoside triphosphate hydrolases"/>
    <property type="match status" value="1"/>
</dbReference>
<dbReference type="GO" id="GO:0016887">
    <property type="term" value="F:ATP hydrolysis activity"/>
    <property type="evidence" value="ECO:0007669"/>
    <property type="project" value="InterPro"/>
</dbReference>
<evidence type="ECO:0000256" key="2">
    <source>
        <dbReference type="ARBA" id="ARBA00022448"/>
    </source>
</evidence>
<evidence type="ECO:0000256" key="5">
    <source>
        <dbReference type="ARBA" id="ARBA00022970"/>
    </source>
</evidence>
<dbReference type="CDD" id="cd03224">
    <property type="entry name" value="ABC_TM1139_LivF_branched"/>
    <property type="match status" value="1"/>
</dbReference>
<name>A0A523QHP7_UNCAE</name>
<dbReference type="PANTHER" id="PTHR43820:SF4">
    <property type="entry name" value="HIGH-AFFINITY BRANCHED-CHAIN AMINO ACID TRANSPORT ATP-BINDING PROTEIN LIVF"/>
    <property type="match status" value="1"/>
</dbReference>
<dbReference type="SMART" id="SM00382">
    <property type="entry name" value="AAA"/>
    <property type="match status" value="1"/>
</dbReference>
<dbReference type="InterPro" id="IPR003593">
    <property type="entry name" value="AAA+_ATPase"/>
</dbReference>
<dbReference type="PANTHER" id="PTHR43820">
    <property type="entry name" value="HIGH-AFFINITY BRANCHED-CHAIN AMINO ACID TRANSPORT ATP-BINDING PROTEIN LIVF"/>
    <property type="match status" value="1"/>
</dbReference>
<sequence length="244" mass="27254">MLTIRNLRSYYGRMQALKGVSLHVKEGEIVALIGVNGAGKTTLLNSIVGLVSSVTGQILLEDLDITHHSPGQIIRRGVSLVPEGRQLFAPLTVMENLTLGAYHRYRRKEKSRIKSDMEAIFERFPILRERQSQLAGTLSGGEQQMLAIGRSLMSRPKLLLLDEPSMGLAPLVAAQIFQIISELHRQGTTILLVEQNTGGVFKVSNRTYVLETGRVVLQGTPEELLHNREVKRAYLGREYKDVRE</sequence>
<reference evidence="7 8" key="1">
    <citation type="submission" date="2019-03" db="EMBL/GenBank/DDBJ databases">
        <title>Metabolic potential of uncultured bacteria and archaea associated with petroleum seepage in deep-sea sediments.</title>
        <authorList>
            <person name="Dong X."/>
            <person name="Hubert C."/>
        </authorList>
    </citation>
    <scope>NUCLEOTIDE SEQUENCE [LARGE SCALE GENOMIC DNA]</scope>
    <source>
        <strain evidence="7">E44_bin92</strain>
    </source>
</reference>
<organism evidence="7 8">
    <name type="scientific">Aerophobetes bacterium</name>
    <dbReference type="NCBI Taxonomy" id="2030807"/>
    <lineage>
        <taxon>Bacteria</taxon>
        <taxon>Candidatus Aerophobota</taxon>
    </lineage>
</organism>
<dbReference type="Proteomes" id="UP000320781">
    <property type="component" value="Unassembled WGS sequence"/>
</dbReference>
<dbReference type="InterPro" id="IPR027417">
    <property type="entry name" value="P-loop_NTPase"/>
</dbReference>
<dbReference type="Pfam" id="PF12399">
    <property type="entry name" value="BCA_ABC_TP_C"/>
    <property type="match status" value="1"/>
</dbReference>
<dbReference type="InterPro" id="IPR052156">
    <property type="entry name" value="BCAA_Transport_ATP-bd_LivF"/>
</dbReference>
<feature type="domain" description="ABC transporter" evidence="6">
    <location>
        <begin position="2"/>
        <end position="237"/>
    </location>
</feature>